<dbReference type="AlphaFoldDB" id="A0A1L9UM52"/>
<evidence type="ECO:0000256" key="8">
    <source>
        <dbReference type="ARBA" id="ARBA00023136"/>
    </source>
</evidence>
<organism evidence="11 12">
    <name type="scientific">Aspergillus brasiliensis (strain CBS 101740 / IMI 381727 / IBT 21946)</name>
    <dbReference type="NCBI Taxonomy" id="767769"/>
    <lineage>
        <taxon>Eukaryota</taxon>
        <taxon>Fungi</taxon>
        <taxon>Dikarya</taxon>
        <taxon>Ascomycota</taxon>
        <taxon>Pezizomycotina</taxon>
        <taxon>Eurotiomycetes</taxon>
        <taxon>Eurotiomycetidae</taxon>
        <taxon>Eurotiales</taxon>
        <taxon>Aspergillaceae</taxon>
        <taxon>Aspergillus</taxon>
        <taxon>Aspergillus subgen. Circumdati</taxon>
    </lineage>
</organism>
<reference evidence="12" key="1">
    <citation type="journal article" date="2017" name="Genome Biol.">
        <title>Comparative genomics reveals high biological diversity and specific adaptations in the industrially and medically important fungal genus Aspergillus.</title>
        <authorList>
            <person name="de Vries R.P."/>
            <person name="Riley R."/>
            <person name="Wiebenga A."/>
            <person name="Aguilar-Osorio G."/>
            <person name="Amillis S."/>
            <person name="Uchima C.A."/>
            <person name="Anderluh G."/>
            <person name="Asadollahi M."/>
            <person name="Askin M."/>
            <person name="Barry K."/>
            <person name="Battaglia E."/>
            <person name="Bayram O."/>
            <person name="Benocci T."/>
            <person name="Braus-Stromeyer S.A."/>
            <person name="Caldana C."/>
            <person name="Canovas D."/>
            <person name="Cerqueira G.C."/>
            <person name="Chen F."/>
            <person name="Chen W."/>
            <person name="Choi C."/>
            <person name="Clum A."/>
            <person name="Dos Santos R.A."/>
            <person name="Damasio A.R."/>
            <person name="Diallinas G."/>
            <person name="Emri T."/>
            <person name="Fekete E."/>
            <person name="Flipphi M."/>
            <person name="Freyberg S."/>
            <person name="Gallo A."/>
            <person name="Gournas C."/>
            <person name="Habgood R."/>
            <person name="Hainaut M."/>
            <person name="Harispe M.L."/>
            <person name="Henrissat B."/>
            <person name="Hilden K.S."/>
            <person name="Hope R."/>
            <person name="Hossain A."/>
            <person name="Karabika E."/>
            <person name="Karaffa L."/>
            <person name="Karanyi Z."/>
            <person name="Krasevec N."/>
            <person name="Kuo A."/>
            <person name="Kusch H."/>
            <person name="LaButti K."/>
            <person name="Lagendijk E.L."/>
            <person name="Lapidus A."/>
            <person name="Levasseur A."/>
            <person name="Lindquist E."/>
            <person name="Lipzen A."/>
            <person name="Logrieco A.F."/>
            <person name="MacCabe A."/>
            <person name="Maekelae M.R."/>
            <person name="Malavazi I."/>
            <person name="Melin P."/>
            <person name="Meyer V."/>
            <person name="Mielnichuk N."/>
            <person name="Miskei M."/>
            <person name="Molnar A.P."/>
            <person name="Mule G."/>
            <person name="Ngan C.Y."/>
            <person name="Orejas M."/>
            <person name="Orosz E."/>
            <person name="Ouedraogo J.P."/>
            <person name="Overkamp K.M."/>
            <person name="Park H.-S."/>
            <person name="Perrone G."/>
            <person name="Piumi F."/>
            <person name="Punt P.J."/>
            <person name="Ram A.F."/>
            <person name="Ramon A."/>
            <person name="Rauscher S."/>
            <person name="Record E."/>
            <person name="Riano-Pachon D.M."/>
            <person name="Robert V."/>
            <person name="Roehrig J."/>
            <person name="Ruller R."/>
            <person name="Salamov A."/>
            <person name="Salih N.S."/>
            <person name="Samson R.A."/>
            <person name="Sandor E."/>
            <person name="Sanguinetti M."/>
            <person name="Schuetze T."/>
            <person name="Sepcic K."/>
            <person name="Shelest E."/>
            <person name="Sherlock G."/>
            <person name="Sophianopoulou V."/>
            <person name="Squina F.M."/>
            <person name="Sun H."/>
            <person name="Susca A."/>
            <person name="Todd R.B."/>
            <person name="Tsang A."/>
            <person name="Unkles S.E."/>
            <person name="van de Wiele N."/>
            <person name="van Rossen-Uffink D."/>
            <person name="Oliveira J.V."/>
            <person name="Vesth T.C."/>
            <person name="Visser J."/>
            <person name="Yu J.-H."/>
            <person name="Zhou M."/>
            <person name="Andersen M.R."/>
            <person name="Archer D.B."/>
            <person name="Baker S.E."/>
            <person name="Benoit I."/>
            <person name="Brakhage A.A."/>
            <person name="Braus G.H."/>
            <person name="Fischer R."/>
            <person name="Frisvad J.C."/>
            <person name="Goldman G.H."/>
            <person name="Houbraken J."/>
            <person name="Oakley B."/>
            <person name="Pocsi I."/>
            <person name="Scazzocchio C."/>
            <person name="Seiboth B."/>
            <person name="vanKuyk P.A."/>
            <person name="Wortman J."/>
            <person name="Dyer P.S."/>
            <person name="Grigoriev I.V."/>
        </authorList>
    </citation>
    <scope>NUCLEOTIDE SEQUENCE [LARGE SCALE GENOMIC DNA]</scope>
    <source>
        <strain evidence="12">CBS 101740 / IMI 381727 / IBT 21946</strain>
    </source>
</reference>
<sequence>MSVQPVNTMQSQEKKTSAVQEKDLQQQSTMPITGVAKLVPVSWVPYVQLMRLNQPGILGALMPLLQGLTYGVSVHPGAPMAAGVFIREVAYWTVVATFIQGAACTWNDILDQDFDRRVPRTRSRPIARRAVSTRQAVVFMLAQLGVVVWLLEGGGFLPAACRPYCVAMGVLHTLYPLTKRVMDFTPVFLGLPFCAMLLIAAVSQGAEVVGSTPVAALAMTELLWTVIYETMYAHLDAPYDVQAGVRSMAVRYRHSFKSIALILGLLMVAAMALVGFLHRLSMLYFLVGCGGSALCLTLILISVDLTSPASIQYWFAVGFRLMGICRSGAFFVEYLLRLLSL</sequence>
<keyword evidence="12" id="KW-1185">Reference proteome</keyword>
<evidence type="ECO:0000313" key="11">
    <source>
        <dbReference type="EMBL" id="OJJ72619.1"/>
    </source>
</evidence>
<dbReference type="InterPro" id="IPR000537">
    <property type="entry name" value="UbiA_prenyltransferase"/>
</dbReference>
<comment type="pathway">
    <text evidence="3">Secondary metabolite biosynthesis; terpenoid biosynthesis.</text>
</comment>
<evidence type="ECO:0000256" key="1">
    <source>
        <dbReference type="ARBA" id="ARBA00001946"/>
    </source>
</evidence>
<accession>A0A1L9UM52</accession>
<dbReference type="GO" id="GO:0006744">
    <property type="term" value="P:ubiquinone biosynthetic process"/>
    <property type="evidence" value="ECO:0007669"/>
    <property type="project" value="TreeGrafter"/>
</dbReference>
<feature type="region of interest" description="Disordered" evidence="9">
    <location>
        <begin position="1"/>
        <end position="25"/>
    </location>
</feature>
<evidence type="ECO:0000256" key="10">
    <source>
        <dbReference type="SAM" id="Phobius"/>
    </source>
</evidence>
<dbReference type="OrthoDB" id="18170at2759"/>
<dbReference type="InterPro" id="IPR030470">
    <property type="entry name" value="UbiA_prenylTrfase_CS"/>
</dbReference>
<keyword evidence="6 10" id="KW-0812">Transmembrane</keyword>
<evidence type="ECO:0000313" key="12">
    <source>
        <dbReference type="Proteomes" id="UP000184499"/>
    </source>
</evidence>
<dbReference type="VEuPathDB" id="FungiDB:ASPBRDRAFT_42343"/>
<feature type="transmembrane region" description="Helical" evidence="10">
    <location>
        <begin position="283"/>
        <end position="301"/>
    </location>
</feature>
<dbReference type="RefSeq" id="XP_067479867.1">
    <property type="nucleotide sequence ID" value="XM_067624780.1"/>
</dbReference>
<protein>
    <submittedName>
        <fullName evidence="11">Uncharacterized protein</fullName>
    </submittedName>
</protein>
<feature type="transmembrane region" description="Helical" evidence="10">
    <location>
        <begin position="214"/>
        <end position="235"/>
    </location>
</feature>
<feature type="transmembrane region" description="Helical" evidence="10">
    <location>
        <begin position="184"/>
        <end position="202"/>
    </location>
</feature>
<keyword evidence="7 10" id="KW-1133">Transmembrane helix</keyword>
<name>A0A1L9UM52_ASPBC</name>
<keyword evidence="8 10" id="KW-0472">Membrane</keyword>
<dbReference type="Proteomes" id="UP000184499">
    <property type="component" value="Unassembled WGS sequence"/>
</dbReference>
<evidence type="ECO:0000256" key="5">
    <source>
        <dbReference type="ARBA" id="ARBA00022679"/>
    </source>
</evidence>
<evidence type="ECO:0000256" key="3">
    <source>
        <dbReference type="ARBA" id="ARBA00004721"/>
    </source>
</evidence>
<feature type="transmembrane region" description="Helical" evidence="10">
    <location>
        <begin position="313"/>
        <end position="336"/>
    </location>
</feature>
<keyword evidence="5" id="KW-0808">Transferase</keyword>
<comment type="similarity">
    <text evidence="4">Belongs to the UbiA prenyltransferase family.</text>
</comment>
<evidence type="ECO:0000256" key="7">
    <source>
        <dbReference type="ARBA" id="ARBA00022989"/>
    </source>
</evidence>
<dbReference type="Pfam" id="PF01040">
    <property type="entry name" value="UbiA"/>
    <property type="match status" value="1"/>
</dbReference>
<dbReference type="PANTHER" id="PTHR11048">
    <property type="entry name" value="PRENYLTRANSFERASES"/>
    <property type="match status" value="1"/>
</dbReference>
<dbReference type="EMBL" id="KV878683">
    <property type="protein sequence ID" value="OJJ72619.1"/>
    <property type="molecule type" value="Genomic_DNA"/>
</dbReference>
<dbReference type="Gene3D" id="1.10.357.140">
    <property type="entry name" value="UbiA prenyltransferase"/>
    <property type="match status" value="1"/>
</dbReference>
<feature type="compositionally biased region" description="Basic and acidic residues" evidence="9">
    <location>
        <begin position="12"/>
        <end position="24"/>
    </location>
</feature>
<dbReference type="CDD" id="cd13959">
    <property type="entry name" value="PT_UbiA_COQ2"/>
    <property type="match status" value="1"/>
</dbReference>
<proteinExistence type="inferred from homology"/>
<dbReference type="InterPro" id="IPR044878">
    <property type="entry name" value="UbiA_sf"/>
</dbReference>
<comment type="subcellular location">
    <subcellularLocation>
        <location evidence="2">Membrane</location>
        <topology evidence="2">Multi-pass membrane protein</topology>
    </subcellularLocation>
</comment>
<dbReference type="UniPathway" id="UPA00213"/>
<dbReference type="OMA" id="CAQIANS"/>
<dbReference type="STRING" id="767769.A0A1L9UM52"/>
<dbReference type="PANTHER" id="PTHR11048:SF39">
    <property type="entry name" value="POLYPRENYL TRANSFERASE AUSN"/>
    <property type="match status" value="1"/>
</dbReference>
<dbReference type="GO" id="GO:0005743">
    <property type="term" value="C:mitochondrial inner membrane"/>
    <property type="evidence" value="ECO:0007669"/>
    <property type="project" value="TreeGrafter"/>
</dbReference>
<dbReference type="InterPro" id="IPR039653">
    <property type="entry name" value="Prenyltransferase"/>
</dbReference>
<comment type="cofactor">
    <cofactor evidence="1">
        <name>Mg(2+)</name>
        <dbReference type="ChEBI" id="CHEBI:18420"/>
    </cofactor>
</comment>
<feature type="transmembrane region" description="Helical" evidence="10">
    <location>
        <begin position="131"/>
        <end position="151"/>
    </location>
</feature>
<evidence type="ECO:0000256" key="4">
    <source>
        <dbReference type="ARBA" id="ARBA00005985"/>
    </source>
</evidence>
<gene>
    <name evidence="11" type="ORF">ASPBRDRAFT_42343</name>
</gene>
<evidence type="ECO:0000256" key="9">
    <source>
        <dbReference type="SAM" id="MobiDB-lite"/>
    </source>
</evidence>
<dbReference type="PROSITE" id="PS00943">
    <property type="entry name" value="UBIA"/>
    <property type="match status" value="1"/>
</dbReference>
<dbReference type="GO" id="GO:0016114">
    <property type="term" value="P:terpenoid biosynthetic process"/>
    <property type="evidence" value="ECO:0007669"/>
    <property type="project" value="UniProtKB-UniPathway"/>
</dbReference>
<dbReference type="GeneID" id="93577268"/>
<dbReference type="FunFam" id="1.20.120.1780:FF:000001">
    <property type="entry name" value="4-hydroxybenzoate octaprenyltransferase"/>
    <property type="match status" value="1"/>
</dbReference>
<feature type="transmembrane region" description="Helical" evidence="10">
    <location>
        <begin position="256"/>
        <end position="277"/>
    </location>
</feature>
<feature type="compositionally biased region" description="Polar residues" evidence="9">
    <location>
        <begin position="1"/>
        <end position="11"/>
    </location>
</feature>
<evidence type="ECO:0000256" key="2">
    <source>
        <dbReference type="ARBA" id="ARBA00004141"/>
    </source>
</evidence>
<evidence type="ECO:0000256" key="6">
    <source>
        <dbReference type="ARBA" id="ARBA00022692"/>
    </source>
</evidence>
<dbReference type="GO" id="GO:0008412">
    <property type="term" value="F:4-hydroxybenzoate polyprenyltransferase activity"/>
    <property type="evidence" value="ECO:0007669"/>
    <property type="project" value="TreeGrafter"/>
</dbReference>
<dbReference type="Gene3D" id="1.20.120.1780">
    <property type="entry name" value="UbiA prenyltransferase"/>
    <property type="match status" value="1"/>
</dbReference>